<proteinExistence type="predicted"/>
<name>A0A1G7MUR3_9ACTN</name>
<dbReference type="AlphaFoldDB" id="A0A1G7MUR3"/>
<keyword evidence="2" id="KW-1185">Reference proteome</keyword>
<protein>
    <submittedName>
        <fullName evidence="1">Glycosyl transferases group 1</fullName>
    </submittedName>
</protein>
<dbReference type="Pfam" id="PF13692">
    <property type="entry name" value="Glyco_trans_1_4"/>
    <property type="match status" value="1"/>
</dbReference>
<dbReference type="Proteomes" id="UP000198863">
    <property type="component" value="Unassembled WGS sequence"/>
</dbReference>
<evidence type="ECO:0000313" key="1">
    <source>
        <dbReference type="EMBL" id="SDF65503.1"/>
    </source>
</evidence>
<dbReference type="SUPFAM" id="SSF53756">
    <property type="entry name" value="UDP-Glycosyltransferase/glycogen phosphorylase"/>
    <property type="match status" value="1"/>
</dbReference>
<dbReference type="OrthoDB" id="5142720at2"/>
<dbReference type="PANTHER" id="PTHR12526:SF600">
    <property type="entry name" value="GLYCOSYL TRANSFERASE GROUP 1"/>
    <property type="match status" value="1"/>
</dbReference>
<dbReference type="GO" id="GO:0016757">
    <property type="term" value="F:glycosyltransferase activity"/>
    <property type="evidence" value="ECO:0007669"/>
    <property type="project" value="TreeGrafter"/>
</dbReference>
<sequence length="405" mass="43135">MTGQGPRILVTLPDVAQPADGGKRLRCAGVLRGLAAAGRVDLAVLFSTAPEGGDPVPPGVEVQRWLRVQPAPRGRVAGAATALARRLPVHVGAQRWDVVEAELGPWLAEDYDLVWFGGLDHARALHPVLARRFPRARWVVDCDDVETEKWRAYLEAGSGGRVERVQRRLELPLWQRIQDDVAGWADAVVVCSELDAQRFGTGPVAVLPNTYPEPASVPPPPAGEHPGAPVLALVANWGTDQNVDAAGWGAREVLPAVRRLLPGARLRLVGREAHRVAELADLPGVEVVGPVEEVGTELAGADVVVVPMRYGGGTRLKVLEAFAHRRPVVSTTLGSEGTGAVDGEHLLLRDDAAGTAEAVARLVKDAELRDRLVDAGEQLYRDRFRPAAAVTAVGALVDRLLPGAG</sequence>
<dbReference type="Gene3D" id="3.40.50.2000">
    <property type="entry name" value="Glycogen Phosphorylase B"/>
    <property type="match status" value="1"/>
</dbReference>
<dbReference type="PANTHER" id="PTHR12526">
    <property type="entry name" value="GLYCOSYLTRANSFERASE"/>
    <property type="match status" value="1"/>
</dbReference>
<reference evidence="2" key="1">
    <citation type="submission" date="2016-10" db="EMBL/GenBank/DDBJ databases">
        <authorList>
            <person name="Varghese N."/>
            <person name="Submissions S."/>
        </authorList>
    </citation>
    <scope>NUCLEOTIDE SEQUENCE [LARGE SCALE GENOMIC DNA]</scope>
    <source>
        <strain evidence="2">DSM 44526</strain>
    </source>
</reference>
<dbReference type="CDD" id="cd03801">
    <property type="entry name" value="GT4_PimA-like"/>
    <property type="match status" value="1"/>
</dbReference>
<evidence type="ECO:0000313" key="2">
    <source>
        <dbReference type="Proteomes" id="UP000198863"/>
    </source>
</evidence>
<dbReference type="EMBL" id="FNCF01000001">
    <property type="protein sequence ID" value="SDF65503.1"/>
    <property type="molecule type" value="Genomic_DNA"/>
</dbReference>
<keyword evidence="1" id="KW-0808">Transferase</keyword>
<dbReference type="RefSeq" id="WP_091058420.1">
    <property type="nucleotide sequence ID" value="NZ_FNCF01000001.1"/>
</dbReference>
<accession>A0A1G7MUR3</accession>
<organism evidence="1 2">
    <name type="scientific">Klenkia brasiliensis</name>
    <dbReference type="NCBI Taxonomy" id="333142"/>
    <lineage>
        <taxon>Bacteria</taxon>
        <taxon>Bacillati</taxon>
        <taxon>Actinomycetota</taxon>
        <taxon>Actinomycetes</taxon>
        <taxon>Geodermatophilales</taxon>
        <taxon>Geodermatophilaceae</taxon>
        <taxon>Klenkia</taxon>
    </lineage>
</organism>
<gene>
    <name evidence="1" type="ORF">SAMN05660324_0789</name>
</gene>